<evidence type="ECO:0000313" key="4">
    <source>
        <dbReference type="EMBL" id="MFD2275856.1"/>
    </source>
</evidence>
<proteinExistence type="predicted"/>
<dbReference type="SUPFAM" id="SSF51161">
    <property type="entry name" value="Trimeric LpxA-like enzymes"/>
    <property type="match status" value="1"/>
</dbReference>
<dbReference type="EMBL" id="JBHUJC010000013">
    <property type="protein sequence ID" value="MFD2275856.1"/>
    <property type="molecule type" value="Genomic_DNA"/>
</dbReference>
<dbReference type="InterPro" id="IPR050065">
    <property type="entry name" value="GlmU-like"/>
</dbReference>
<dbReference type="Pfam" id="PF25087">
    <property type="entry name" value="GMPPB_C"/>
    <property type="match status" value="1"/>
</dbReference>
<evidence type="ECO:0000313" key="5">
    <source>
        <dbReference type="Proteomes" id="UP001597297"/>
    </source>
</evidence>
<dbReference type="RefSeq" id="WP_377095146.1">
    <property type="nucleotide sequence ID" value="NZ_JBHSJM010000001.1"/>
</dbReference>
<evidence type="ECO:0000256" key="1">
    <source>
        <dbReference type="ARBA" id="ARBA00022679"/>
    </source>
</evidence>
<dbReference type="PANTHER" id="PTHR43584:SF8">
    <property type="entry name" value="N-ACETYLMURAMATE ALPHA-1-PHOSPHATE URIDYLYLTRANSFERASE"/>
    <property type="match status" value="1"/>
</dbReference>
<feature type="domain" description="Mannose-1-phosphate guanyltransferase C-terminal" evidence="3">
    <location>
        <begin position="166"/>
        <end position="256"/>
    </location>
</feature>
<sequence length="301" mass="31964">MEAVIQTPYHESLCTPITSGHHIADLLIGNLPLKELMATELRRAGFEVTDLESANTATVHLPLDHWVDVGALCLLARQDPGTCMYDSDGDLVAWKGCDEVDQCQYKIVTEADCFRMRYPWEILQVNSAVISALPGNEIEGDVSPLAKIDGIAHIGSGTKILPGVVIEGNVSIGTDCRIGPNCYIRGNTSIGNNCIVGNAVEIKNSLIAHHTSVAHLSYVGDSILGSHVNIGPGTIISNTRHDGKNHTCSINGEDMDTGLEKLGAFLGDGVRTGPNTVIQPGVRIGNARTTSAGAIISSDMM</sequence>
<reference evidence="5" key="1">
    <citation type="journal article" date="2019" name="Int. J. Syst. Evol. Microbiol.">
        <title>The Global Catalogue of Microorganisms (GCM) 10K type strain sequencing project: providing services to taxonomists for standard genome sequencing and annotation.</title>
        <authorList>
            <consortium name="The Broad Institute Genomics Platform"/>
            <consortium name="The Broad Institute Genome Sequencing Center for Infectious Disease"/>
            <person name="Wu L."/>
            <person name="Ma J."/>
        </authorList>
    </citation>
    <scope>NUCLEOTIDE SEQUENCE [LARGE SCALE GENOMIC DNA]</scope>
    <source>
        <strain evidence="5">JCM 16545</strain>
    </source>
</reference>
<accession>A0ABW5DZT7</accession>
<evidence type="ECO:0000256" key="2">
    <source>
        <dbReference type="ARBA" id="ARBA00023315"/>
    </source>
</evidence>
<keyword evidence="5" id="KW-1185">Reference proteome</keyword>
<keyword evidence="2" id="KW-0012">Acyltransferase</keyword>
<keyword evidence="1" id="KW-0808">Transferase</keyword>
<dbReference type="Proteomes" id="UP001597297">
    <property type="component" value="Unassembled WGS sequence"/>
</dbReference>
<organism evidence="4 5">
    <name type="scientific">Rubritalea spongiae</name>
    <dbReference type="NCBI Taxonomy" id="430797"/>
    <lineage>
        <taxon>Bacteria</taxon>
        <taxon>Pseudomonadati</taxon>
        <taxon>Verrucomicrobiota</taxon>
        <taxon>Verrucomicrobiia</taxon>
        <taxon>Verrucomicrobiales</taxon>
        <taxon>Rubritaleaceae</taxon>
        <taxon>Rubritalea</taxon>
    </lineage>
</organism>
<name>A0ABW5DZT7_9BACT</name>
<comment type="caution">
    <text evidence="4">The sequence shown here is derived from an EMBL/GenBank/DDBJ whole genome shotgun (WGS) entry which is preliminary data.</text>
</comment>
<evidence type="ECO:0000259" key="3">
    <source>
        <dbReference type="Pfam" id="PF25087"/>
    </source>
</evidence>
<gene>
    <name evidence="4" type="ORF">ACFSQZ_05200</name>
</gene>
<dbReference type="InterPro" id="IPR056729">
    <property type="entry name" value="GMPPB_C"/>
</dbReference>
<dbReference type="Gene3D" id="2.160.10.10">
    <property type="entry name" value="Hexapeptide repeat proteins"/>
    <property type="match status" value="1"/>
</dbReference>
<dbReference type="PANTHER" id="PTHR43584">
    <property type="entry name" value="NUCLEOTIDYL TRANSFERASE"/>
    <property type="match status" value="1"/>
</dbReference>
<protein>
    <recommendedName>
        <fullName evidence="3">Mannose-1-phosphate guanyltransferase C-terminal domain-containing protein</fullName>
    </recommendedName>
</protein>
<dbReference type="InterPro" id="IPR011004">
    <property type="entry name" value="Trimer_LpxA-like_sf"/>
</dbReference>